<proteinExistence type="predicted"/>
<name>A0ABM1QIX2_CAMSA</name>
<dbReference type="Pfam" id="PF24758">
    <property type="entry name" value="LRR_At5g56370"/>
    <property type="match status" value="1"/>
</dbReference>
<gene>
    <name evidence="3" type="primary">LOC104720308</name>
</gene>
<evidence type="ECO:0000313" key="2">
    <source>
        <dbReference type="Proteomes" id="UP000694864"/>
    </source>
</evidence>
<dbReference type="PANTHER" id="PTHR31900:SF34">
    <property type="entry name" value="EMB|CAB62440.1-RELATED"/>
    <property type="match status" value="1"/>
</dbReference>
<dbReference type="InterPro" id="IPR050232">
    <property type="entry name" value="FBL13/AtMIF1-like"/>
</dbReference>
<dbReference type="SUPFAM" id="SSF81383">
    <property type="entry name" value="F-box domain"/>
    <property type="match status" value="1"/>
</dbReference>
<evidence type="ECO:0000313" key="3">
    <source>
        <dbReference type="RefSeq" id="XP_019086710.1"/>
    </source>
</evidence>
<dbReference type="GeneID" id="104720308"/>
<reference evidence="3" key="2">
    <citation type="submission" date="2025-08" db="UniProtKB">
        <authorList>
            <consortium name="RefSeq"/>
        </authorList>
    </citation>
    <scope>IDENTIFICATION</scope>
    <source>
        <tissue evidence="3">Leaf</tissue>
    </source>
</reference>
<dbReference type="InterPro" id="IPR055411">
    <property type="entry name" value="LRR_FXL15/At3g58940/PEG3-like"/>
</dbReference>
<keyword evidence="2" id="KW-1185">Reference proteome</keyword>
<dbReference type="SUPFAM" id="SSF52047">
    <property type="entry name" value="RNI-like"/>
    <property type="match status" value="1"/>
</dbReference>
<protein>
    <submittedName>
        <fullName evidence="3">F-box/FBD/LRR-repeat protein At3g49480</fullName>
    </submittedName>
</protein>
<evidence type="ECO:0000259" key="1">
    <source>
        <dbReference type="Pfam" id="PF24758"/>
    </source>
</evidence>
<dbReference type="InterPro" id="IPR036047">
    <property type="entry name" value="F-box-like_dom_sf"/>
</dbReference>
<dbReference type="RefSeq" id="XP_019086710.1">
    <property type="nucleotide sequence ID" value="XM_019231165.1"/>
</dbReference>
<sequence>MGGEDRISELSDDLLIEILLFLPTKDATFLSKRWRFVWRKLPRLDYEETGNSSSKSVWWLLDESMRFHNAPSIEKLRINLGVQCPVDADVAKCVAKAVDRCLRKLNFYLDWFGEPITMPKNLYTCKTLTKLVLMGEILVDVPCEADLPSLYKLVLEDVVFRDEDSHVRLLSTCPVLKDLDVTRSYSVYDNVRKFTVKVPSLLRLTYTNIFFQEDDDDTEASLVIDTPDLIVSPHC</sequence>
<accession>A0ABM1QIX2</accession>
<feature type="domain" description="F-box/LRR-repeat protein 15/At3g58940/PEG3-like LRR" evidence="1">
    <location>
        <begin position="96"/>
        <end position="204"/>
    </location>
</feature>
<dbReference type="Proteomes" id="UP000694864">
    <property type="component" value="Chromosome 10"/>
</dbReference>
<reference evidence="2" key="1">
    <citation type="journal article" date="2014" name="Nat. Commun.">
        <title>The emerging biofuel crop Camelina sativa retains a highly undifferentiated hexaploid genome structure.</title>
        <authorList>
            <person name="Kagale S."/>
            <person name="Koh C."/>
            <person name="Nixon J."/>
            <person name="Bollina V."/>
            <person name="Clarke W.E."/>
            <person name="Tuteja R."/>
            <person name="Spillane C."/>
            <person name="Robinson S.J."/>
            <person name="Links M.G."/>
            <person name="Clarke C."/>
            <person name="Higgins E.E."/>
            <person name="Huebert T."/>
            <person name="Sharpe A.G."/>
            <person name="Parkin I.A."/>
        </authorList>
    </citation>
    <scope>NUCLEOTIDE SEQUENCE [LARGE SCALE GENOMIC DNA]</scope>
    <source>
        <strain evidence="2">cv. DH55</strain>
    </source>
</reference>
<dbReference type="PANTHER" id="PTHR31900">
    <property type="entry name" value="F-BOX/RNI SUPERFAMILY PROTEIN-RELATED"/>
    <property type="match status" value="1"/>
</dbReference>
<organism evidence="2 3">
    <name type="scientific">Camelina sativa</name>
    <name type="common">False flax</name>
    <name type="synonym">Myagrum sativum</name>
    <dbReference type="NCBI Taxonomy" id="90675"/>
    <lineage>
        <taxon>Eukaryota</taxon>
        <taxon>Viridiplantae</taxon>
        <taxon>Streptophyta</taxon>
        <taxon>Embryophyta</taxon>
        <taxon>Tracheophyta</taxon>
        <taxon>Spermatophyta</taxon>
        <taxon>Magnoliopsida</taxon>
        <taxon>eudicotyledons</taxon>
        <taxon>Gunneridae</taxon>
        <taxon>Pentapetalae</taxon>
        <taxon>rosids</taxon>
        <taxon>malvids</taxon>
        <taxon>Brassicales</taxon>
        <taxon>Brassicaceae</taxon>
        <taxon>Camelineae</taxon>
        <taxon>Camelina</taxon>
    </lineage>
</organism>